<dbReference type="OrthoDB" id="4541465at2"/>
<evidence type="ECO:0000259" key="5">
    <source>
        <dbReference type="PROSITE" id="PS50977"/>
    </source>
</evidence>
<feature type="non-terminal residue" evidence="6">
    <location>
        <position position="227"/>
    </location>
</feature>
<evidence type="ECO:0000313" key="6">
    <source>
        <dbReference type="EMBL" id="PLR39746.1"/>
    </source>
</evidence>
<evidence type="ECO:0000256" key="1">
    <source>
        <dbReference type="ARBA" id="ARBA00023015"/>
    </source>
</evidence>
<evidence type="ECO:0000256" key="3">
    <source>
        <dbReference type="ARBA" id="ARBA00023163"/>
    </source>
</evidence>
<dbReference type="InterPro" id="IPR011075">
    <property type="entry name" value="TetR_C"/>
</dbReference>
<dbReference type="GO" id="GO:0003677">
    <property type="term" value="F:DNA binding"/>
    <property type="evidence" value="ECO:0007669"/>
    <property type="project" value="UniProtKB-UniRule"/>
</dbReference>
<keyword evidence="7" id="KW-1185">Reference proteome</keyword>
<dbReference type="AlphaFoldDB" id="A0A2N5EC74"/>
<dbReference type="Proteomes" id="UP000234240">
    <property type="component" value="Unassembled WGS sequence"/>
</dbReference>
<protein>
    <recommendedName>
        <fullName evidence="5">HTH tetR-type domain-containing protein</fullName>
    </recommendedName>
</protein>
<proteinExistence type="predicted"/>
<evidence type="ECO:0000256" key="2">
    <source>
        <dbReference type="ARBA" id="ARBA00023125"/>
    </source>
</evidence>
<dbReference type="Pfam" id="PF00440">
    <property type="entry name" value="TetR_N"/>
    <property type="match status" value="1"/>
</dbReference>
<gene>
    <name evidence="6" type="ORF">CYR55_07710</name>
</gene>
<dbReference type="InterPro" id="IPR009057">
    <property type="entry name" value="Homeodomain-like_sf"/>
</dbReference>
<dbReference type="EMBL" id="PJZF01000004">
    <property type="protein sequence ID" value="PLR39746.1"/>
    <property type="molecule type" value="Genomic_DNA"/>
</dbReference>
<sequence>MNKTTAHKTAGTQQRILDTGNRIMAAKGFSAVGLNEILTAASVPKGSFYNYFSSKEAFGEALLNHYFDEYLAEMTALFARQDLTAAQRLMAYFQQWRDNQSFEACQGKCLAVKLGAEVADLSEAMRTSLRRGTEAITRQMAGVINAGLADGSLHVQNPDETAQSLYQLWLGASVMVKISRNTQPFDAAMAATRQSNNRVFAASIPITVIAPLYTAWLGAPATGKIEV</sequence>
<name>A0A2N5EC74_9GAMM</name>
<reference evidence="6 7" key="1">
    <citation type="submission" date="2017-12" db="EMBL/GenBank/DDBJ databases">
        <title>Characterization of six clinical isolates of Enterochimera gen. nov., a novel genus of the Yersiniaciae family and the three species Enterochimera arupensis sp. nov., Enterochimera coloradensis sp. nov, and Enterochimera californica sp. nov.</title>
        <authorList>
            <person name="Rossi A."/>
            <person name="Fisher M."/>
        </authorList>
    </citation>
    <scope>NUCLEOTIDE SEQUENCE [LARGE SCALE GENOMIC DNA]</scope>
    <source>
        <strain evidence="7">2015-Iso6</strain>
    </source>
</reference>
<dbReference type="InterPro" id="IPR036271">
    <property type="entry name" value="Tet_transcr_reg_TetR-rel_C_sf"/>
</dbReference>
<dbReference type="PANTHER" id="PTHR47506:SF6">
    <property type="entry name" value="HTH-TYPE TRANSCRIPTIONAL REPRESSOR NEMR"/>
    <property type="match status" value="1"/>
</dbReference>
<dbReference type="PROSITE" id="PS50977">
    <property type="entry name" value="HTH_TETR_2"/>
    <property type="match status" value="1"/>
</dbReference>
<dbReference type="SUPFAM" id="SSF46689">
    <property type="entry name" value="Homeodomain-like"/>
    <property type="match status" value="1"/>
</dbReference>
<accession>A0A2N5EC74</accession>
<dbReference type="PANTHER" id="PTHR47506">
    <property type="entry name" value="TRANSCRIPTIONAL REGULATORY PROTEIN"/>
    <property type="match status" value="1"/>
</dbReference>
<keyword evidence="1" id="KW-0805">Transcription regulation</keyword>
<feature type="domain" description="HTH tetR-type" evidence="5">
    <location>
        <begin position="10"/>
        <end position="70"/>
    </location>
</feature>
<evidence type="ECO:0000313" key="7">
    <source>
        <dbReference type="Proteomes" id="UP000234240"/>
    </source>
</evidence>
<dbReference type="Gene3D" id="1.10.357.10">
    <property type="entry name" value="Tetracycline Repressor, domain 2"/>
    <property type="match status" value="1"/>
</dbReference>
<dbReference type="PRINTS" id="PR00455">
    <property type="entry name" value="HTHTETR"/>
</dbReference>
<dbReference type="Pfam" id="PF16925">
    <property type="entry name" value="TetR_C_13"/>
    <property type="match status" value="1"/>
</dbReference>
<comment type="caution">
    <text evidence="6">The sequence shown here is derived from an EMBL/GenBank/DDBJ whole genome shotgun (WGS) entry which is preliminary data.</text>
</comment>
<dbReference type="InterPro" id="IPR001647">
    <property type="entry name" value="HTH_TetR"/>
</dbReference>
<feature type="DNA-binding region" description="H-T-H motif" evidence="4">
    <location>
        <begin position="33"/>
        <end position="52"/>
    </location>
</feature>
<evidence type="ECO:0000256" key="4">
    <source>
        <dbReference type="PROSITE-ProRule" id="PRU00335"/>
    </source>
</evidence>
<organism evidence="6 7">
    <name type="scientific">Chimaeribacter californicus</name>
    <dbReference type="NCBI Taxonomy" id="2060067"/>
    <lineage>
        <taxon>Bacteria</taxon>
        <taxon>Pseudomonadati</taxon>
        <taxon>Pseudomonadota</taxon>
        <taxon>Gammaproteobacteria</taxon>
        <taxon>Enterobacterales</taxon>
        <taxon>Yersiniaceae</taxon>
        <taxon>Chimaeribacter</taxon>
    </lineage>
</organism>
<keyword evidence="3" id="KW-0804">Transcription</keyword>
<dbReference type="SUPFAM" id="SSF48498">
    <property type="entry name" value="Tetracyclin repressor-like, C-terminal domain"/>
    <property type="match status" value="1"/>
</dbReference>
<dbReference type="RefSeq" id="WP_101815582.1">
    <property type="nucleotide sequence ID" value="NZ_PJZF01000004.1"/>
</dbReference>
<keyword evidence="2 4" id="KW-0238">DNA-binding</keyword>